<dbReference type="Pfam" id="PF08546">
    <property type="entry name" value="ApbA_C"/>
    <property type="match status" value="1"/>
</dbReference>
<dbReference type="AlphaFoldDB" id="A0A8H7VIP2"/>
<evidence type="ECO:0000313" key="8">
    <source>
        <dbReference type="EMBL" id="KAG2221990.1"/>
    </source>
</evidence>
<feature type="domain" description="Ketopantoate reductase C-terminal" evidence="7">
    <location>
        <begin position="194"/>
        <end position="319"/>
    </location>
</feature>
<proteinExistence type="inferred from homology"/>
<keyword evidence="2 4" id="KW-0521">NADP</keyword>
<organism evidence="8 9">
    <name type="scientific">Circinella minor</name>
    <dbReference type="NCBI Taxonomy" id="1195481"/>
    <lineage>
        <taxon>Eukaryota</taxon>
        <taxon>Fungi</taxon>
        <taxon>Fungi incertae sedis</taxon>
        <taxon>Mucoromycota</taxon>
        <taxon>Mucoromycotina</taxon>
        <taxon>Mucoromycetes</taxon>
        <taxon>Mucorales</taxon>
        <taxon>Lichtheimiaceae</taxon>
        <taxon>Circinella</taxon>
    </lineage>
</organism>
<evidence type="ECO:0000256" key="5">
    <source>
        <dbReference type="SAM" id="Phobius"/>
    </source>
</evidence>
<dbReference type="InterPro" id="IPR008927">
    <property type="entry name" value="6-PGluconate_DH-like_C_sf"/>
</dbReference>
<feature type="transmembrane region" description="Helical" evidence="5">
    <location>
        <begin position="12"/>
        <end position="30"/>
    </location>
</feature>
<dbReference type="GO" id="GO:0015940">
    <property type="term" value="P:pantothenate biosynthetic process"/>
    <property type="evidence" value="ECO:0007669"/>
    <property type="project" value="InterPro"/>
</dbReference>
<sequence length="326" mass="36546">RYVRRKLIQIKYVIYFFKVGTGAVGSIYSWRLSQSCQVTTVCRSNYEAVKKNGFIMESAKFGRDIFRPHNVVFTVQEAIQYGPFDYILVTLKCLPDIYSIPDIIAPAVTLKETGIVLIQNGLGVEESIVKQFPDNPLISIVAYIATLQEEPGKTRHLGGESLCMGVLDENSRSKAIVFMDRLKQGGVNVGWSDNIEQTRWEKVFWNGGFGSVCAILRLDTTEVTRNPKARDMVKKIMIELMKAAELATGVEYKPEARSEAMIENTAQGHNHYKPSMQLDMERGNPVEVEVILGTAMRSAAKNGLAVPTIKTVYDLLRAMNIHFANQ</sequence>
<comment type="similarity">
    <text evidence="1 4">Belongs to the ketopantoate reductase family.</text>
</comment>
<dbReference type="EC" id="1.1.1.169" evidence="4"/>
<dbReference type="Gene3D" id="1.10.1040.10">
    <property type="entry name" value="N-(1-d-carboxylethyl)-l-norvaline Dehydrogenase, domain 2"/>
    <property type="match status" value="1"/>
</dbReference>
<keyword evidence="5" id="KW-1133">Transmembrane helix</keyword>
<comment type="caution">
    <text evidence="8">The sequence shown here is derived from an EMBL/GenBank/DDBJ whole genome shotgun (WGS) entry which is preliminary data.</text>
</comment>
<feature type="non-terminal residue" evidence="8">
    <location>
        <position position="1"/>
    </location>
</feature>
<evidence type="ECO:0000256" key="4">
    <source>
        <dbReference type="RuleBase" id="RU362068"/>
    </source>
</evidence>
<dbReference type="InterPro" id="IPR051402">
    <property type="entry name" value="KPR-Related"/>
</dbReference>
<dbReference type="PANTHER" id="PTHR21708">
    <property type="entry name" value="PROBABLE 2-DEHYDROPANTOATE 2-REDUCTASE"/>
    <property type="match status" value="1"/>
</dbReference>
<accession>A0A8H7VIP2</accession>
<keyword evidence="3 4" id="KW-0560">Oxidoreductase</keyword>
<evidence type="ECO:0000259" key="7">
    <source>
        <dbReference type="Pfam" id="PF08546"/>
    </source>
</evidence>
<evidence type="ECO:0000256" key="3">
    <source>
        <dbReference type="ARBA" id="ARBA00023002"/>
    </source>
</evidence>
<dbReference type="InterPro" id="IPR013752">
    <property type="entry name" value="KPA_reductase"/>
</dbReference>
<gene>
    <name evidence="8" type="ORF">INT45_006690</name>
</gene>
<dbReference type="InterPro" id="IPR013332">
    <property type="entry name" value="KPR_N"/>
</dbReference>
<comment type="catalytic activity">
    <reaction evidence="4">
        <text>(R)-pantoate + NADP(+) = 2-dehydropantoate + NADPH + H(+)</text>
        <dbReference type="Rhea" id="RHEA:16233"/>
        <dbReference type="ChEBI" id="CHEBI:11561"/>
        <dbReference type="ChEBI" id="CHEBI:15378"/>
        <dbReference type="ChEBI" id="CHEBI:15980"/>
        <dbReference type="ChEBI" id="CHEBI:57783"/>
        <dbReference type="ChEBI" id="CHEBI:58349"/>
        <dbReference type="EC" id="1.1.1.169"/>
    </reaction>
</comment>
<evidence type="ECO:0000259" key="6">
    <source>
        <dbReference type="Pfam" id="PF02558"/>
    </source>
</evidence>
<dbReference type="OrthoDB" id="3609at2759"/>
<evidence type="ECO:0000313" key="9">
    <source>
        <dbReference type="Proteomes" id="UP000646827"/>
    </source>
</evidence>
<dbReference type="GO" id="GO:0008677">
    <property type="term" value="F:2-dehydropantoate 2-reductase activity"/>
    <property type="evidence" value="ECO:0007669"/>
    <property type="project" value="UniProtKB-EC"/>
</dbReference>
<keyword evidence="5" id="KW-0812">Transmembrane</keyword>
<dbReference type="SUPFAM" id="SSF51735">
    <property type="entry name" value="NAD(P)-binding Rossmann-fold domains"/>
    <property type="match status" value="1"/>
</dbReference>
<reference evidence="8 9" key="1">
    <citation type="submission" date="2020-12" db="EMBL/GenBank/DDBJ databases">
        <title>Metabolic potential, ecology and presence of endohyphal bacteria is reflected in genomic diversity of Mucoromycotina.</title>
        <authorList>
            <person name="Muszewska A."/>
            <person name="Okrasinska A."/>
            <person name="Steczkiewicz K."/>
            <person name="Drgas O."/>
            <person name="Orlowska M."/>
            <person name="Perlinska-Lenart U."/>
            <person name="Aleksandrzak-Piekarczyk T."/>
            <person name="Szatraj K."/>
            <person name="Zielenkiewicz U."/>
            <person name="Pilsyk S."/>
            <person name="Malc E."/>
            <person name="Mieczkowski P."/>
            <person name="Kruszewska J.S."/>
            <person name="Biernat P."/>
            <person name="Pawlowska J."/>
        </authorList>
    </citation>
    <scope>NUCLEOTIDE SEQUENCE [LARGE SCALE GENOMIC DNA]</scope>
    <source>
        <strain evidence="8 9">CBS 142.35</strain>
    </source>
</reference>
<dbReference type="InterPro" id="IPR013328">
    <property type="entry name" value="6PGD_dom2"/>
</dbReference>
<comment type="function">
    <text evidence="4">Catalyzes the NADPH-dependent reduction of ketopantoate into pantoic acid.</text>
</comment>
<evidence type="ECO:0000256" key="1">
    <source>
        <dbReference type="ARBA" id="ARBA00007870"/>
    </source>
</evidence>
<dbReference type="Proteomes" id="UP000646827">
    <property type="component" value="Unassembled WGS sequence"/>
</dbReference>
<feature type="domain" description="Ketopantoate reductase N-terminal" evidence="6">
    <location>
        <begin position="19"/>
        <end position="168"/>
    </location>
</feature>
<dbReference type="PANTHER" id="PTHR21708:SF30">
    <property type="entry name" value="2-DEHYDROPANTOATE 2-REDUCTASE-RELATED"/>
    <property type="match status" value="1"/>
</dbReference>
<dbReference type="InterPro" id="IPR036291">
    <property type="entry name" value="NAD(P)-bd_dom_sf"/>
</dbReference>
<keyword evidence="5" id="KW-0472">Membrane</keyword>
<dbReference type="EMBL" id="JAEPRB010000094">
    <property type="protein sequence ID" value="KAG2221990.1"/>
    <property type="molecule type" value="Genomic_DNA"/>
</dbReference>
<dbReference type="FunFam" id="1.10.1040.10:FF:000017">
    <property type="entry name" value="2-dehydropantoate 2-reductase"/>
    <property type="match status" value="1"/>
</dbReference>
<dbReference type="Gene3D" id="3.40.50.720">
    <property type="entry name" value="NAD(P)-binding Rossmann-like Domain"/>
    <property type="match status" value="1"/>
</dbReference>
<name>A0A8H7VIP2_9FUNG</name>
<keyword evidence="9" id="KW-1185">Reference proteome</keyword>
<protein>
    <recommendedName>
        <fullName evidence="4">2-dehydropantoate 2-reductase</fullName>
        <ecNumber evidence="4">1.1.1.169</ecNumber>
    </recommendedName>
    <alternativeName>
        <fullName evidence="4">Ketopantoate reductase</fullName>
    </alternativeName>
</protein>
<dbReference type="Pfam" id="PF02558">
    <property type="entry name" value="ApbA"/>
    <property type="match status" value="1"/>
</dbReference>
<dbReference type="GO" id="GO:0005737">
    <property type="term" value="C:cytoplasm"/>
    <property type="evidence" value="ECO:0007669"/>
    <property type="project" value="TreeGrafter"/>
</dbReference>
<evidence type="ECO:0000256" key="2">
    <source>
        <dbReference type="ARBA" id="ARBA00022857"/>
    </source>
</evidence>
<dbReference type="SUPFAM" id="SSF48179">
    <property type="entry name" value="6-phosphogluconate dehydrogenase C-terminal domain-like"/>
    <property type="match status" value="1"/>
</dbReference>
<dbReference type="InterPro" id="IPR003710">
    <property type="entry name" value="ApbA"/>
</dbReference>
<dbReference type="NCBIfam" id="TIGR00745">
    <property type="entry name" value="apbA_panE"/>
    <property type="match status" value="1"/>
</dbReference>